<protein>
    <submittedName>
        <fullName evidence="1">Uncharacterized protein</fullName>
    </submittedName>
</protein>
<organism evidence="1 2">
    <name type="scientific">Vulcanisaeta distributa (strain DSM 14429 / JCM 11212 / NBRC 100878 / IC-017)</name>
    <dbReference type="NCBI Taxonomy" id="572478"/>
    <lineage>
        <taxon>Archaea</taxon>
        <taxon>Thermoproteota</taxon>
        <taxon>Thermoprotei</taxon>
        <taxon>Thermoproteales</taxon>
        <taxon>Thermoproteaceae</taxon>
        <taxon>Vulcanisaeta</taxon>
    </lineage>
</organism>
<dbReference type="Proteomes" id="UP000006681">
    <property type="component" value="Chromosome"/>
</dbReference>
<sequence length="88" mass="10414">MRLFKKFLDEELEKYRVNIRRNDGGKTYKITTARVRRFMSRYLPENIITSVMIALSQYLPAILYEEGYEIVHKSKGKMIIRKVIIDGG</sequence>
<reference evidence="2" key="2">
    <citation type="journal article" date="2010" name="Stand. Genomic Sci.">
        <title>Complete genome sequence of Vulcanisaeta distributa type strain (IC-017T).</title>
        <authorList>
            <person name="Mavromatis K."/>
            <person name="Sikorski J."/>
            <person name="Pabst E."/>
            <person name="Teshima H."/>
            <person name="Lapidus A."/>
            <person name="Lucas S."/>
            <person name="Nolan M."/>
            <person name="Glavina Del Rio T."/>
            <person name="Cheng J."/>
            <person name="Bruce D."/>
            <person name="Goodwin L."/>
            <person name="Pitluck S."/>
            <person name="Liolios K."/>
            <person name="Ivanova N."/>
            <person name="Mikhailova N."/>
            <person name="Pati A."/>
            <person name="Chen A."/>
            <person name="Palaniappan K."/>
            <person name="Land M."/>
            <person name="Hauser L."/>
            <person name="Chang Y."/>
            <person name="Jeffries C."/>
            <person name="Rohde M."/>
            <person name="Spring S."/>
            <person name="Goker M."/>
            <person name="Wirth R."/>
            <person name="Woyke T."/>
            <person name="Bristow J."/>
            <person name="Eisen J."/>
            <person name="Markowitz V."/>
            <person name="Hugenholtz P."/>
            <person name="Klenk H."/>
            <person name="Kyrpides N."/>
        </authorList>
    </citation>
    <scope>NUCLEOTIDE SEQUENCE [LARGE SCALE GENOMIC DNA]</scope>
    <source>
        <strain evidence="2">DSM 14429 / JCM 11212 / NBRC 100878 / IC-017</strain>
    </source>
</reference>
<dbReference type="AlphaFoldDB" id="E1QSM8"/>
<evidence type="ECO:0000313" key="1">
    <source>
        <dbReference type="EMBL" id="ADN49545.1"/>
    </source>
</evidence>
<dbReference type="EMBL" id="CP002100">
    <property type="protein sequence ID" value="ADN49545.1"/>
    <property type="molecule type" value="Genomic_DNA"/>
</dbReference>
<evidence type="ECO:0000313" key="2">
    <source>
        <dbReference type="Proteomes" id="UP000006681"/>
    </source>
</evidence>
<proteinExistence type="predicted"/>
<reference evidence="1 2" key="1">
    <citation type="journal article" date="2010" name="Stand. Genomic Sci.">
        <title>Complete genome sequence of Vulcanisaeta distributa type strain (IC-017).</title>
        <authorList>
            <person name="Mavromatis K."/>
            <person name="Sikorski J."/>
            <person name="Pabst E."/>
            <person name="Teshima H."/>
            <person name="Lapidus A."/>
            <person name="Lucas S."/>
            <person name="Nolan M."/>
            <person name="Glavina Del Rio T."/>
            <person name="Cheng J.F."/>
            <person name="Bruce D."/>
            <person name="Goodwin L."/>
            <person name="Pitluck S."/>
            <person name="Liolios K."/>
            <person name="Ivanova N."/>
            <person name="Mikhailova N."/>
            <person name="Pati A."/>
            <person name="Chen A."/>
            <person name="Palaniappan K."/>
            <person name="Land M."/>
            <person name="Hauser L."/>
            <person name="Chang Y.J."/>
            <person name="Jeffries C.D."/>
            <person name="Rohde M."/>
            <person name="Spring S."/>
            <person name="Goker M."/>
            <person name="Wirth R."/>
            <person name="Woyke T."/>
            <person name="Bristow J."/>
            <person name="Eisen J.A."/>
            <person name="Markowitz V."/>
            <person name="Hugenholtz P."/>
            <person name="Klenk H.P."/>
            <person name="Kyrpides N.C."/>
        </authorList>
    </citation>
    <scope>NUCLEOTIDE SEQUENCE [LARGE SCALE GENOMIC DNA]</scope>
    <source>
        <strain evidence="2">DSM 14429 / JCM 11212 / NBRC 100878 / IC-017</strain>
    </source>
</reference>
<dbReference type="HOGENOM" id="CLU_2461962_0_0_2"/>
<accession>E1QSM8</accession>
<dbReference type="KEGG" id="vdi:Vdis_0132"/>
<gene>
    <name evidence="1" type="ordered locus">Vdis_0132</name>
</gene>
<name>E1QSM8_VULDI</name>
<keyword evidence="2" id="KW-1185">Reference proteome</keyword>
<dbReference type="STRING" id="572478.Vdis_0132"/>
<dbReference type="eggNOG" id="arCOG13763">
    <property type="taxonomic scope" value="Archaea"/>
</dbReference>